<gene>
    <name evidence="8" type="primary">ftsL</name>
    <name evidence="10" type="ORF">AWT59_3047</name>
</gene>
<name>A0A139BQ41_9PROT</name>
<comment type="subcellular location">
    <subcellularLocation>
        <location evidence="8">Cell inner membrane</location>
        <topology evidence="8">Single-pass type II membrane protein</topology>
    </subcellularLocation>
    <subcellularLocation>
        <location evidence="1">Cell membrane</location>
        <topology evidence="1">Single-pass type II membrane protein</topology>
    </subcellularLocation>
    <text evidence="8">Localizes to the division septum where it forms a ring structure.</text>
</comment>
<evidence type="ECO:0000256" key="9">
    <source>
        <dbReference type="NCBIfam" id="TIGR02209"/>
    </source>
</evidence>
<evidence type="ECO:0000313" key="10">
    <source>
        <dbReference type="EMBL" id="KXS30825.1"/>
    </source>
</evidence>
<reference evidence="10 11" key="2">
    <citation type="submission" date="2016-03" db="EMBL/GenBank/DDBJ databases">
        <title>New uncultured bacterium of the family Gallionellaceae from acid mine drainage: description and reconstruction of genome based on metagenomic analysis of microbial community.</title>
        <authorList>
            <person name="Kadnikov V."/>
            <person name="Ivasenko D."/>
            <person name="Beletsky A."/>
            <person name="Mardanov A."/>
            <person name="Danilova E."/>
            <person name="Pimenov N."/>
            <person name="Karnachuk O."/>
            <person name="Ravin N."/>
        </authorList>
    </citation>
    <scope>NUCLEOTIDE SEQUENCE [LARGE SCALE GENOMIC DNA]</scope>
    <source>
        <strain evidence="10">ShG14-8</strain>
    </source>
</reference>
<proteinExistence type="inferred from homology"/>
<dbReference type="PANTHER" id="PTHR37479">
    <property type="entry name" value="CELL DIVISION PROTEIN FTSL"/>
    <property type="match status" value="1"/>
</dbReference>
<keyword evidence="6 8" id="KW-0472">Membrane</keyword>
<keyword evidence="2 8" id="KW-1003">Cell membrane</keyword>
<organism evidence="10 11">
    <name type="scientific">Candidatus Gallionella acididurans</name>
    <dbReference type="NCBI Taxonomy" id="1796491"/>
    <lineage>
        <taxon>Bacteria</taxon>
        <taxon>Pseudomonadati</taxon>
        <taxon>Pseudomonadota</taxon>
        <taxon>Betaproteobacteria</taxon>
        <taxon>Nitrosomonadales</taxon>
        <taxon>Gallionellaceae</taxon>
        <taxon>Gallionella</taxon>
    </lineage>
</organism>
<accession>A0A139BQ41</accession>
<evidence type="ECO:0000256" key="4">
    <source>
        <dbReference type="ARBA" id="ARBA00022692"/>
    </source>
</evidence>
<comment type="function">
    <text evidence="8">Essential cell division protein. May link together the upstream cell division proteins, which are predominantly cytoplasmic, with the downstream cell division proteins, which are predominantly periplasmic.</text>
</comment>
<keyword evidence="8" id="KW-0997">Cell inner membrane</keyword>
<dbReference type="NCBIfam" id="TIGR02209">
    <property type="entry name" value="ftsL_broad"/>
    <property type="match status" value="1"/>
</dbReference>
<comment type="caution">
    <text evidence="10">The sequence shown here is derived from an EMBL/GenBank/DDBJ whole genome shotgun (WGS) entry which is preliminary data.</text>
</comment>
<dbReference type="InterPro" id="IPR011922">
    <property type="entry name" value="Cell_div_FtsL"/>
</dbReference>
<evidence type="ECO:0000256" key="5">
    <source>
        <dbReference type="ARBA" id="ARBA00022989"/>
    </source>
</evidence>
<dbReference type="EMBL" id="LSLI01000136">
    <property type="protein sequence ID" value="KXS30825.1"/>
    <property type="molecule type" value="Genomic_DNA"/>
</dbReference>
<dbReference type="PANTHER" id="PTHR37479:SF1">
    <property type="entry name" value="CELL DIVISION PROTEIN FTSL"/>
    <property type="match status" value="1"/>
</dbReference>
<evidence type="ECO:0000313" key="11">
    <source>
        <dbReference type="Proteomes" id="UP000070578"/>
    </source>
</evidence>
<dbReference type="PATRIC" id="fig|1796491.3.peg.3348"/>
<keyword evidence="5 8" id="KW-1133">Transmembrane helix</keyword>
<evidence type="ECO:0000256" key="7">
    <source>
        <dbReference type="ARBA" id="ARBA00023306"/>
    </source>
</evidence>
<dbReference type="AlphaFoldDB" id="A0A139BQ41"/>
<keyword evidence="7 8" id="KW-0131">Cell cycle</keyword>
<evidence type="ECO:0000256" key="8">
    <source>
        <dbReference type="HAMAP-Rule" id="MF_00910"/>
    </source>
</evidence>
<dbReference type="GO" id="GO:0043093">
    <property type="term" value="P:FtsZ-dependent cytokinesis"/>
    <property type="evidence" value="ECO:0007669"/>
    <property type="project" value="UniProtKB-UniRule"/>
</dbReference>
<evidence type="ECO:0000256" key="1">
    <source>
        <dbReference type="ARBA" id="ARBA00004401"/>
    </source>
</evidence>
<reference evidence="10 11" key="1">
    <citation type="submission" date="2016-02" db="EMBL/GenBank/DDBJ databases">
        <authorList>
            <person name="Wen L."/>
            <person name="He K."/>
            <person name="Yang H."/>
        </authorList>
    </citation>
    <scope>NUCLEOTIDE SEQUENCE [LARGE SCALE GENOMIC DNA]</scope>
    <source>
        <strain evidence="10">ShG14-8</strain>
    </source>
</reference>
<comment type="subunit">
    <text evidence="8">Part of a complex composed of FtsB, FtsL and FtsQ.</text>
</comment>
<comment type="similarity">
    <text evidence="8">Belongs to the FtsL family.</text>
</comment>
<keyword evidence="3 8" id="KW-0132">Cell division</keyword>
<dbReference type="GO" id="GO:0032153">
    <property type="term" value="C:cell division site"/>
    <property type="evidence" value="ECO:0007669"/>
    <property type="project" value="UniProtKB-UniRule"/>
</dbReference>
<keyword evidence="4 8" id="KW-0812">Transmembrane</keyword>
<evidence type="ECO:0000256" key="3">
    <source>
        <dbReference type="ARBA" id="ARBA00022618"/>
    </source>
</evidence>
<dbReference type="GO" id="GO:0005886">
    <property type="term" value="C:plasma membrane"/>
    <property type="evidence" value="ECO:0007669"/>
    <property type="project" value="UniProtKB-SubCell"/>
</dbReference>
<protein>
    <recommendedName>
        <fullName evidence="8 9">Cell division protein FtsL</fullName>
    </recommendedName>
</protein>
<evidence type="ECO:0000256" key="2">
    <source>
        <dbReference type="ARBA" id="ARBA00022475"/>
    </source>
</evidence>
<evidence type="ECO:0000256" key="6">
    <source>
        <dbReference type="ARBA" id="ARBA00023136"/>
    </source>
</evidence>
<dbReference type="Pfam" id="PF04999">
    <property type="entry name" value="FtsL"/>
    <property type="match status" value="1"/>
</dbReference>
<dbReference type="Proteomes" id="UP000070578">
    <property type="component" value="Unassembled WGS sequence"/>
</dbReference>
<dbReference type="HAMAP" id="MF_00910">
    <property type="entry name" value="FtsL"/>
    <property type="match status" value="1"/>
</dbReference>
<sequence length="115" mass="12789">MKKDIAGIFKPVMGRVVRLSPAYQALLLAAVMVCALSVVTSQHKVRKLFIELQKEKEQAQQMDVEWGRLQLEQSTWAAPARVEGVAVQKLQMQLPKDGQVQFIRAGSNDGTNSPK</sequence>